<evidence type="ECO:0000256" key="2">
    <source>
        <dbReference type="ARBA" id="ARBA00022692"/>
    </source>
</evidence>
<evidence type="ECO:0000259" key="7">
    <source>
        <dbReference type="PROSITE" id="PS50850"/>
    </source>
</evidence>
<feature type="transmembrane region" description="Helical" evidence="5">
    <location>
        <begin position="199"/>
        <end position="217"/>
    </location>
</feature>
<feature type="transmembrane region" description="Helical" evidence="5">
    <location>
        <begin position="69"/>
        <end position="88"/>
    </location>
</feature>
<dbReference type="AlphaFoldDB" id="A0A1D2VSA9"/>
<keyword evidence="6" id="KW-0732">Signal</keyword>
<feature type="transmembrane region" description="Helical" evidence="5">
    <location>
        <begin position="303"/>
        <end position="327"/>
    </location>
</feature>
<feature type="transmembrane region" description="Helical" evidence="5">
    <location>
        <begin position="364"/>
        <end position="387"/>
    </location>
</feature>
<evidence type="ECO:0000313" key="9">
    <source>
        <dbReference type="Proteomes" id="UP000095038"/>
    </source>
</evidence>
<evidence type="ECO:0000256" key="6">
    <source>
        <dbReference type="SAM" id="SignalP"/>
    </source>
</evidence>
<comment type="subcellular location">
    <subcellularLocation>
        <location evidence="1">Membrane</location>
        <topology evidence="1">Multi-pass membrane protein</topology>
    </subcellularLocation>
</comment>
<evidence type="ECO:0000256" key="3">
    <source>
        <dbReference type="ARBA" id="ARBA00022989"/>
    </source>
</evidence>
<dbReference type="Gene3D" id="1.20.1720.10">
    <property type="entry name" value="Multidrug resistance protein D"/>
    <property type="match status" value="1"/>
</dbReference>
<dbReference type="Pfam" id="PF07690">
    <property type="entry name" value="MFS_1"/>
    <property type="match status" value="1"/>
</dbReference>
<gene>
    <name evidence="8" type="ORF">ASCRUDRAFT_79287</name>
</gene>
<dbReference type="InterPro" id="IPR011701">
    <property type="entry name" value="MFS"/>
</dbReference>
<keyword evidence="3 5" id="KW-1133">Transmembrane helix</keyword>
<dbReference type="GeneID" id="30967997"/>
<reference evidence="9" key="1">
    <citation type="submission" date="2016-05" db="EMBL/GenBank/DDBJ databases">
        <title>Comparative genomics of biotechnologically important yeasts.</title>
        <authorList>
            <consortium name="DOE Joint Genome Institute"/>
            <person name="Riley R."/>
            <person name="Haridas S."/>
            <person name="Wolfe K.H."/>
            <person name="Lopes M.R."/>
            <person name="Hittinger C.T."/>
            <person name="Goker M."/>
            <person name="Salamov A."/>
            <person name="Wisecaver J."/>
            <person name="Long T.M."/>
            <person name="Aerts A.L."/>
            <person name="Barry K."/>
            <person name="Choi C."/>
            <person name="Clum A."/>
            <person name="Coughlan A.Y."/>
            <person name="Deshpande S."/>
            <person name="Douglass A.P."/>
            <person name="Hanson S.J."/>
            <person name="Klenk H.-P."/>
            <person name="Labutti K."/>
            <person name="Lapidus A."/>
            <person name="Lindquist E."/>
            <person name="Lipzen A."/>
            <person name="Meier-Kolthoff J.P."/>
            <person name="Ohm R.A."/>
            <person name="Otillar R.P."/>
            <person name="Pangilinan J."/>
            <person name="Peng Y."/>
            <person name="Rokas A."/>
            <person name="Rosa C.A."/>
            <person name="Scheuner C."/>
            <person name="Sibirny A.A."/>
            <person name="Slot J.C."/>
            <person name="Stielow J.B."/>
            <person name="Sun H."/>
            <person name="Kurtzman C.P."/>
            <person name="Blackwell M."/>
            <person name="Grigoriev I.V."/>
            <person name="Jeffries T.W."/>
        </authorList>
    </citation>
    <scope>NUCLEOTIDE SEQUENCE [LARGE SCALE GENOMIC DNA]</scope>
    <source>
        <strain evidence="9">DSM 1968</strain>
    </source>
</reference>
<feature type="transmembrane region" description="Helical" evidence="5">
    <location>
        <begin position="40"/>
        <end position="57"/>
    </location>
</feature>
<proteinExistence type="predicted"/>
<dbReference type="PANTHER" id="PTHR42718:SF23">
    <property type="entry name" value="MAJOR FACILITATOR SUPERFAMILY (MFS) PROFILE DOMAIN-CONTAINING PROTEIN"/>
    <property type="match status" value="1"/>
</dbReference>
<dbReference type="PANTHER" id="PTHR42718">
    <property type="entry name" value="MAJOR FACILITATOR SUPERFAMILY MULTIDRUG TRANSPORTER MFSC"/>
    <property type="match status" value="1"/>
</dbReference>
<dbReference type="GO" id="GO:0022857">
    <property type="term" value="F:transmembrane transporter activity"/>
    <property type="evidence" value="ECO:0007669"/>
    <property type="project" value="InterPro"/>
</dbReference>
<feature type="transmembrane region" description="Helical" evidence="5">
    <location>
        <begin position="399"/>
        <end position="426"/>
    </location>
</feature>
<dbReference type="InterPro" id="IPR036259">
    <property type="entry name" value="MFS_trans_sf"/>
</dbReference>
<sequence>MFKSTFVEIICVLIFTLAIAASPIASGIAAISINNISKDFNVLGVIISLGTGSFLLLSGGIADALGRKMTILISFFLFIIFNIISGFMRSFIGLCISRALLGGFIAGATPAAAGMIGSIYETGRRKNRALATFAAGAPVGLIFGVLIGGIGTEILSWRACHFFLAIFFSVVLVLAVFVIPNDPPLNFEKALNILSSLDYVGAFLSLSGFTLFCFALTQVDVTERGWKTPYILATFIIGFLLIVALCFYEAYIPKLPLMPMQIWKSRKFSLSMCIISLSWMNFVGTIVFYSILFFEQVLGYSPLLTTACQITLGVAGILVNVFAAFTLHKITGTVLMLIATLGFIIGSIFWLTMDIDRSYWLGPFWSYIFCVIGADIAYNVVNIITLTSVPENLQSSAAGVFNTIIQISSTIGLAITTALVSARYEYYGTELQTMYPDRLFDGFKNAYWFALGCGILAFILSFFLKVGVTGKRLDKLDNVNLNENENENEKNNKEIEFDEKMINVSISN</sequence>
<evidence type="ECO:0000256" key="1">
    <source>
        <dbReference type="ARBA" id="ARBA00004141"/>
    </source>
</evidence>
<keyword evidence="4 5" id="KW-0472">Membrane</keyword>
<dbReference type="OrthoDB" id="2130629at2759"/>
<feature type="transmembrane region" description="Helical" evidence="5">
    <location>
        <begin position="229"/>
        <end position="248"/>
    </location>
</feature>
<dbReference type="PROSITE" id="PS00216">
    <property type="entry name" value="SUGAR_TRANSPORT_1"/>
    <property type="match status" value="1"/>
</dbReference>
<dbReference type="InterPro" id="IPR005829">
    <property type="entry name" value="Sugar_transporter_CS"/>
</dbReference>
<feature type="transmembrane region" description="Helical" evidence="5">
    <location>
        <begin position="100"/>
        <end position="120"/>
    </location>
</feature>
<feature type="transmembrane region" description="Helical" evidence="5">
    <location>
        <begin position="268"/>
        <end position="291"/>
    </location>
</feature>
<evidence type="ECO:0000313" key="8">
    <source>
        <dbReference type="EMBL" id="ODV64455.1"/>
    </source>
</evidence>
<keyword evidence="9" id="KW-1185">Reference proteome</keyword>
<dbReference type="FunCoup" id="A0A1D2VSA9">
    <property type="interactions" value="51"/>
</dbReference>
<feature type="signal peptide" evidence="6">
    <location>
        <begin position="1"/>
        <end position="20"/>
    </location>
</feature>
<evidence type="ECO:0000256" key="5">
    <source>
        <dbReference type="SAM" id="Phobius"/>
    </source>
</evidence>
<dbReference type="EMBL" id="KV454475">
    <property type="protein sequence ID" value="ODV64455.1"/>
    <property type="molecule type" value="Genomic_DNA"/>
</dbReference>
<protein>
    <submittedName>
        <fullName evidence="8">MFS general substrate transporter</fullName>
    </submittedName>
</protein>
<feature type="transmembrane region" description="Helical" evidence="5">
    <location>
        <begin position="129"/>
        <end position="150"/>
    </location>
</feature>
<dbReference type="SUPFAM" id="SSF103473">
    <property type="entry name" value="MFS general substrate transporter"/>
    <property type="match status" value="2"/>
</dbReference>
<dbReference type="Gene3D" id="1.20.1250.20">
    <property type="entry name" value="MFS general substrate transporter like domains"/>
    <property type="match status" value="1"/>
</dbReference>
<feature type="transmembrane region" description="Helical" evidence="5">
    <location>
        <begin position="162"/>
        <end position="179"/>
    </location>
</feature>
<dbReference type="InterPro" id="IPR020846">
    <property type="entry name" value="MFS_dom"/>
</dbReference>
<name>A0A1D2VSA9_9ASCO</name>
<keyword evidence="2 5" id="KW-0812">Transmembrane</keyword>
<organism evidence="8 9">
    <name type="scientific">Ascoidea rubescens DSM 1968</name>
    <dbReference type="NCBI Taxonomy" id="1344418"/>
    <lineage>
        <taxon>Eukaryota</taxon>
        <taxon>Fungi</taxon>
        <taxon>Dikarya</taxon>
        <taxon>Ascomycota</taxon>
        <taxon>Saccharomycotina</taxon>
        <taxon>Saccharomycetes</taxon>
        <taxon>Ascoideaceae</taxon>
        <taxon>Ascoidea</taxon>
    </lineage>
</organism>
<dbReference type="Proteomes" id="UP000095038">
    <property type="component" value="Unassembled WGS sequence"/>
</dbReference>
<feature type="transmembrane region" description="Helical" evidence="5">
    <location>
        <begin position="334"/>
        <end position="352"/>
    </location>
</feature>
<dbReference type="STRING" id="1344418.A0A1D2VSA9"/>
<dbReference type="InParanoid" id="A0A1D2VSA9"/>
<dbReference type="RefSeq" id="XP_020050762.1">
    <property type="nucleotide sequence ID" value="XM_020194361.1"/>
</dbReference>
<evidence type="ECO:0000256" key="4">
    <source>
        <dbReference type="ARBA" id="ARBA00023136"/>
    </source>
</evidence>
<dbReference type="PROSITE" id="PS50850">
    <property type="entry name" value="MFS"/>
    <property type="match status" value="1"/>
</dbReference>
<feature type="domain" description="Major facilitator superfamily (MFS) profile" evidence="7">
    <location>
        <begin position="1"/>
        <end position="469"/>
    </location>
</feature>
<feature type="transmembrane region" description="Helical" evidence="5">
    <location>
        <begin position="446"/>
        <end position="468"/>
    </location>
</feature>
<accession>A0A1D2VSA9</accession>
<dbReference type="GO" id="GO:0016020">
    <property type="term" value="C:membrane"/>
    <property type="evidence" value="ECO:0007669"/>
    <property type="project" value="UniProtKB-SubCell"/>
</dbReference>
<feature type="chain" id="PRO_5008910603" evidence="6">
    <location>
        <begin position="21"/>
        <end position="508"/>
    </location>
</feature>